<dbReference type="GeneID" id="30010936"/>
<keyword evidence="2" id="KW-0805">Transcription regulation</keyword>
<evidence type="ECO:0000256" key="6">
    <source>
        <dbReference type="SAM" id="MobiDB-lite"/>
    </source>
</evidence>
<evidence type="ECO:0000256" key="2">
    <source>
        <dbReference type="ARBA" id="ARBA00023015"/>
    </source>
</evidence>
<feature type="region of interest" description="Disordered" evidence="6">
    <location>
        <begin position="92"/>
        <end position="161"/>
    </location>
</feature>
<feature type="domain" description="Zn(2)-C6 fungal-type" evidence="7">
    <location>
        <begin position="52"/>
        <end position="82"/>
    </location>
</feature>
<dbReference type="GO" id="GO:0006351">
    <property type="term" value="P:DNA-templated transcription"/>
    <property type="evidence" value="ECO:0007669"/>
    <property type="project" value="InterPro"/>
</dbReference>
<dbReference type="PANTHER" id="PTHR31668">
    <property type="entry name" value="GLUCOSE TRANSPORT TRANSCRIPTION REGULATOR RGT1-RELATED-RELATED"/>
    <property type="match status" value="1"/>
</dbReference>
<comment type="caution">
    <text evidence="8">The sequence shown here is derived from an EMBL/GenBank/DDBJ whole genome shotgun (WGS) entry which is preliminary data.</text>
</comment>
<dbReference type="SUPFAM" id="SSF57701">
    <property type="entry name" value="Zn2/Cys6 DNA-binding domain"/>
    <property type="match status" value="1"/>
</dbReference>
<accession>A0A178ZI56</accession>
<keyword evidence="5" id="KW-0539">Nucleus</keyword>
<dbReference type="CDD" id="cd00067">
    <property type="entry name" value="GAL4"/>
    <property type="match status" value="1"/>
</dbReference>
<dbReference type="GO" id="GO:0008270">
    <property type="term" value="F:zinc ion binding"/>
    <property type="evidence" value="ECO:0007669"/>
    <property type="project" value="InterPro"/>
</dbReference>
<dbReference type="GO" id="GO:0003677">
    <property type="term" value="F:DNA binding"/>
    <property type="evidence" value="ECO:0007669"/>
    <property type="project" value="UniProtKB-KW"/>
</dbReference>
<protein>
    <recommendedName>
        <fullName evidence="7">Zn(2)-C6 fungal-type domain-containing protein</fullName>
    </recommendedName>
</protein>
<proteinExistence type="predicted"/>
<dbReference type="InterPro" id="IPR050797">
    <property type="entry name" value="Carb_Metab_Trans_Reg"/>
</dbReference>
<evidence type="ECO:0000259" key="7">
    <source>
        <dbReference type="PROSITE" id="PS00463"/>
    </source>
</evidence>
<dbReference type="GO" id="GO:0001080">
    <property type="term" value="P:nitrogen catabolite activation of transcription from RNA polymerase II promoter"/>
    <property type="evidence" value="ECO:0007669"/>
    <property type="project" value="TreeGrafter"/>
</dbReference>
<dbReference type="OrthoDB" id="2264294at2759"/>
<keyword evidence="4" id="KW-0804">Transcription</keyword>
<dbReference type="SMART" id="SM00066">
    <property type="entry name" value="GAL4"/>
    <property type="match status" value="1"/>
</dbReference>
<dbReference type="PROSITE" id="PS00463">
    <property type="entry name" value="ZN2_CY6_FUNGAL_1"/>
    <property type="match status" value="1"/>
</dbReference>
<dbReference type="InterPro" id="IPR036864">
    <property type="entry name" value="Zn2-C6_fun-type_DNA-bd_sf"/>
</dbReference>
<gene>
    <name evidence="8" type="ORF">AYL99_06768</name>
</gene>
<dbReference type="Pfam" id="PF04082">
    <property type="entry name" value="Fungal_trans"/>
    <property type="match status" value="1"/>
</dbReference>
<keyword evidence="9" id="KW-1185">Reference proteome</keyword>
<feature type="compositionally biased region" description="Polar residues" evidence="6">
    <location>
        <begin position="124"/>
        <end position="133"/>
    </location>
</feature>
<name>A0A178ZI56_9EURO</name>
<dbReference type="PANTHER" id="PTHR31668:SF4">
    <property type="entry name" value="TRANSCRIPTIONAL ACTIVATOR PROTEIN DAL81"/>
    <property type="match status" value="1"/>
</dbReference>
<sequence>MSPPSFGDAASNSGVSPSFGGPGPGSVSGMTSSPSARVGEGPSPLGVRPDRPCDGCRRRKSRCVINPDAASCVMCQFHKQACTFIEDAAPRRRKQPNTTNSYNNNNSSSSSNNNNNNNYLPPGANTSSENASVASLARQRRSGSDGNGHAPRRQSAESIRTGPVIDDYANLQGESLLKKTLGLQNHRYAKYIGPTDEHDFALLDLRLYDDIKGESPADQGSFRKVGPNEFFHQYADSDSPNHAREIEELDNIERIVAPHGEALIKLYFRIVHPTFPILHKKVYLEKYGRTHREFSPPLLAAVYILALNWWSYSAELAKQTKPNMAELEDVAYRTLQDVSHRAKLSTVQAGLLLLQRPGSTQAWQLTAQLVAIGQDLGLHLDCSNWRIPTWEKGLRKRLGWALFMQDTWSALIYGRPPHISSTNWAVQPVISSDFPESAADEDGEDGSTEVEKGRTLFSAMITLTKMLSEVLEGLYSLKAEIEVKNSYDSTKAILDRAKPIQLKLRSWYADMPETLRMDATRVGKLSSVGYLHLAYFATEITLHRRILRSLSHSTDPYMIQICRSAAKARLISAMDFFNRLKPEHLQSFWYFASKFNFALIGTFAGLCFVTSVSQEEAEFYQRRLQEYRWTLRVSNKSAEFLEIASGILESAVGSLLKAADAIDSRRWSFPMLQQQPEEDTAMESFFPSTDDAFYDMQMDS</sequence>
<evidence type="ECO:0000313" key="8">
    <source>
        <dbReference type="EMBL" id="OAP59470.1"/>
    </source>
</evidence>
<evidence type="ECO:0000256" key="5">
    <source>
        <dbReference type="ARBA" id="ARBA00023242"/>
    </source>
</evidence>
<dbReference type="Proteomes" id="UP000078343">
    <property type="component" value="Unassembled WGS sequence"/>
</dbReference>
<reference evidence="8 9" key="1">
    <citation type="submission" date="2016-04" db="EMBL/GenBank/DDBJ databases">
        <title>Draft genome of Fonsecaea erecta CBS 125763.</title>
        <authorList>
            <person name="Weiss V.A."/>
            <person name="Vicente V.A."/>
            <person name="Raittz R.T."/>
            <person name="Moreno L.F."/>
            <person name="De Souza E.M."/>
            <person name="Pedrosa F.O."/>
            <person name="Steffens M.B."/>
            <person name="Faoro H."/>
            <person name="Tadra-Sfeir M.Z."/>
            <person name="Najafzadeh M.J."/>
            <person name="Felipe M.S."/>
            <person name="Teixeira M."/>
            <person name="Sun J."/>
            <person name="Xi L."/>
            <person name="Gomes R."/>
            <person name="De Azevedo C.M."/>
            <person name="Salgado C.G."/>
            <person name="Da Silva M.B."/>
            <person name="Nascimento M.F."/>
            <person name="Queiroz-Telles F."/>
            <person name="Attili D.S."/>
            <person name="Gorbushina A."/>
        </authorList>
    </citation>
    <scope>NUCLEOTIDE SEQUENCE [LARGE SCALE GENOMIC DNA]</scope>
    <source>
        <strain evidence="8 9">CBS 125763</strain>
    </source>
</reference>
<keyword evidence="1" id="KW-0479">Metal-binding</keyword>
<dbReference type="RefSeq" id="XP_018692837.1">
    <property type="nucleotide sequence ID" value="XM_018838277.1"/>
</dbReference>
<dbReference type="STRING" id="1367422.A0A178ZI56"/>
<evidence type="ECO:0000256" key="4">
    <source>
        <dbReference type="ARBA" id="ARBA00023163"/>
    </source>
</evidence>
<evidence type="ECO:0000256" key="1">
    <source>
        <dbReference type="ARBA" id="ARBA00022723"/>
    </source>
</evidence>
<dbReference type="GO" id="GO:0005634">
    <property type="term" value="C:nucleus"/>
    <property type="evidence" value="ECO:0007669"/>
    <property type="project" value="TreeGrafter"/>
</dbReference>
<feature type="compositionally biased region" description="Low complexity" evidence="6">
    <location>
        <begin position="97"/>
        <end position="119"/>
    </location>
</feature>
<evidence type="ECO:0000256" key="3">
    <source>
        <dbReference type="ARBA" id="ARBA00023125"/>
    </source>
</evidence>
<dbReference type="AlphaFoldDB" id="A0A178ZI56"/>
<dbReference type="GO" id="GO:0000981">
    <property type="term" value="F:DNA-binding transcription factor activity, RNA polymerase II-specific"/>
    <property type="evidence" value="ECO:0007669"/>
    <property type="project" value="InterPro"/>
</dbReference>
<keyword evidence="3" id="KW-0238">DNA-binding</keyword>
<evidence type="ECO:0000313" key="9">
    <source>
        <dbReference type="Proteomes" id="UP000078343"/>
    </source>
</evidence>
<feature type="region of interest" description="Disordered" evidence="6">
    <location>
        <begin position="1"/>
        <end position="58"/>
    </location>
</feature>
<dbReference type="SMART" id="SM00906">
    <property type="entry name" value="Fungal_trans"/>
    <property type="match status" value="1"/>
</dbReference>
<organism evidence="8 9">
    <name type="scientific">Fonsecaea erecta</name>
    <dbReference type="NCBI Taxonomy" id="1367422"/>
    <lineage>
        <taxon>Eukaryota</taxon>
        <taxon>Fungi</taxon>
        <taxon>Dikarya</taxon>
        <taxon>Ascomycota</taxon>
        <taxon>Pezizomycotina</taxon>
        <taxon>Eurotiomycetes</taxon>
        <taxon>Chaetothyriomycetidae</taxon>
        <taxon>Chaetothyriales</taxon>
        <taxon>Herpotrichiellaceae</taxon>
        <taxon>Fonsecaea</taxon>
    </lineage>
</organism>
<dbReference type="CDD" id="cd12148">
    <property type="entry name" value="fungal_TF_MHR"/>
    <property type="match status" value="1"/>
</dbReference>
<dbReference type="EMBL" id="LVYI01000005">
    <property type="protein sequence ID" value="OAP59470.1"/>
    <property type="molecule type" value="Genomic_DNA"/>
</dbReference>
<dbReference type="InterPro" id="IPR007219">
    <property type="entry name" value="XnlR_reg_dom"/>
</dbReference>
<dbReference type="InterPro" id="IPR001138">
    <property type="entry name" value="Zn2Cys6_DnaBD"/>
</dbReference>